<evidence type="ECO:0000256" key="1">
    <source>
        <dbReference type="ARBA" id="ARBA00023054"/>
    </source>
</evidence>
<feature type="compositionally biased region" description="Basic residues" evidence="3">
    <location>
        <begin position="992"/>
        <end position="1003"/>
    </location>
</feature>
<dbReference type="GeneTree" id="ENSGT00390000005554"/>
<evidence type="ECO:0000313" key="4">
    <source>
        <dbReference type="Ensembl" id="ENSPKIP00000017057.1"/>
    </source>
</evidence>
<sequence length="1003" mass="112359">MSASVKPSPSPPALPKPAGLRVKINTAAPLIGESERARREKTASGDRSSLQLPSLRYDFIPDELLNSLISTVNPLETCRSSRVTRKGFRVRGLHKTDAAWYHAFGRKKYKYFLDQPTSVTGAGRDISFLRDAISAQKKVSLLPPVADLGSVQKDVNLMGSLIPEEYHIVKNKGVVGLTYYEDKYTILLEDEENRLKIFPSLKPSGRVEAVQLMRVMDAMLDKAGVNQDFPELRESSQMQSLLELVQVEQNIYNIIFHEVIRQVSVECAERGQLLSKLRQRYAALLDRIPRQLKGLHTQSLAQRGLDRRLMEEITRFKSSVSQLSNELSNMKAQDENMSGQVAKAQEDLSKALEQSQRNSDLVAEYHQLYEMQRRRLEAQVARLTEERNLWSRVSYSVVLKVIEAKRLQVADRLHVSERTWAELAEHFVTLLTSRDAEDMNRILQFTDQWKDCVRGFVREMETAERSQREEMRAVGAGVAKWHQWSLANVKGLDKTLNKESEESLFNDLKHWVAALNLQSDLYGGSDLRFQETLDLLSQLHEGWLEVGLRLFKRHLQPDGQPPVGWRAMQNLNATISELHVQLGTRAAGESGVRRLLLSLASMMEPWAAKLTAASDWPGGMPPCDWLQLEKALANWTKLTEGGLEQVSRTQPGSEKPSPHIRINVHEVLAVLREFVFTQSSFFDCENQKLSEEVISIHTSLTRWMVALLLLMVPNCTSDLEAPQLPGPERDSYPLTVQELEEDARCIVQKLDRFSKYLINLYQPVIEEDIQRGMGDESASQLVELKTLQRECGEWIDTCQILLSDLRGHPVDLQVTTTVAKAVTESIGDVLPAVESHKELLVDQVTGSSAALELGGAVLGEEVPDSPEEAAHLRLIGHDGDIVEKSLGAETVLLAGTETQVMRPQTPSAQRAFDALDTIGLLQQQLLGAEQRALSAEERALSAEESLQAALVRIHELEQQIQGGGAMEERDDSVLAPVTNGESPDPKPASAKTKSRRPKLAQKP</sequence>
<feature type="compositionally biased region" description="Basic and acidic residues" evidence="3">
    <location>
        <begin position="33"/>
        <end position="44"/>
    </location>
</feature>
<dbReference type="InterPro" id="IPR019347">
    <property type="entry name" value="Axonemal_dynein_light_chain"/>
</dbReference>
<evidence type="ECO:0000256" key="2">
    <source>
        <dbReference type="SAM" id="Coils"/>
    </source>
</evidence>
<evidence type="ECO:0000256" key="3">
    <source>
        <dbReference type="SAM" id="MobiDB-lite"/>
    </source>
</evidence>
<dbReference type="Ensembl" id="ENSPKIT00000041563.1">
    <property type="protein sequence ID" value="ENSPKIP00000017057.1"/>
    <property type="gene ID" value="ENSPKIG00000003124.1"/>
</dbReference>
<reference evidence="4" key="1">
    <citation type="submission" date="2025-08" db="UniProtKB">
        <authorList>
            <consortium name="Ensembl"/>
        </authorList>
    </citation>
    <scope>IDENTIFICATION</scope>
</reference>
<feature type="coiled-coil region" evidence="2">
    <location>
        <begin position="366"/>
        <end position="393"/>
    </location>
</feature>
<keyword evidence="5" id="KW-1185">Reference proteome</keyword>
<dbReference type="PANTHER" id="PTHR23052:SF1">
    <property type="entry name" value="AXONEMAL DYNEIN LIGHT CHAIN DOMAIN-CONTAINING PROTEIN 1"/>
    <property type="match status" value="1"/>
</dbReference>
<feature type="region of interest" description="Disordered" evidence="3">
    <location>
        <begin position="1"/>
        <end position="47"/>
    </location>
</feature>
<keyword evidence="1 2" id="KW-0175">Coiled coil</keyword>
<evidence type="ECO:0000313" key="5">
    <source>
        <dbReference type="Proteomes" id="UP000261540"/>
    </source>
</evidence>
<protein>
    <submittedName>
        <fullName evidence="4">Axonemal dynein light chain domain containing 1</fullName>
    </submittedName>
</protein>
<dbReference type="GO" id="GO:0005737">
    <property type="term" value="C:cytoplasm"/>
    <property type="evidence" value="ECO:0007669"/>
    <property type="project" value="UniProtKB-ARBA"/>
</dbReference>
<feature type="coiled-coil region" evidence="2">
    <location>
        <begin position="918"/>
        <end position="959"/>
    </location>
</feature>
<feature type="region of interest" description="Disordered" evidence="3">
    <location>
        <begin position="960"/>
        <end position="1003"/>
    </location>
</feature>
<dbReference type="Proteomes" id="UP000261540">
    <property type="component" value="Unplaced"/>
</dbReference>
<dbReference type="PANTHER" id="PTHR23052">
    <property type="entry name" value="AXONEMAL DYNEIN LIGHT CHAIN DOMAIN-CONTAINING PROTEIN 1"/>
    <property type="match status" value="1"/>
</dbReference>
<reference evidence="4" key="2">
    <citation type="submission" date="2025-09" db="UniProtKB">
        <authorList>
            <consortium name="Ensembl"/>
        </authorList>
    </citation>
    <scope>IDENTIFICATION</scope>
</reference>
<organism evidence="4 5">
    <name type="scientific">Paramormyrops kingsleyae</name>
    <dbReference type="NCBI Taxonomy" id="1676925"/>
    <lineage>
        <taxon>Eukaryota</taxon>
        <taxon>Metazoa</taxon>
        <taxon>Chordata</taxon>
        <taxon>Craniata</taxon>
        <taxon>Vertebrata</taxon>
        <taxon>Euteleostomi</taxon>
        <taxon>Actinopterygii</taxon>
        <taxon>Neopterygii</taxon>
        <taxon>Teleostei</taxon>
        <taxon>Osteoglossocephala</taxon>
        <taxon>Osteoglossomorpha</taxon>
        <taxon>Osteoglossiformes</taxon>
        <taxon>Mormyridae</taxon>
        <taxon>Paramormyrops</taxon>
    </lineage>
</organism>
<proteinExistence type="predicted"/>
<dbReference type="STRING" id="1676925.ENSPKIP00000017057"/>
<dbReference type="Pfam" id="PF10211">
    <property type="entry name" value="Ax_dynein_light"/>
    <property type="match status" value="1"/>
</dbReference>
<dbReference type="InterPro" id="IPR052845">
    <property type="entry name" value="Axonemal_dynein_LC_domain"/>
</dbReference>
<accession>A0A3B3REL9</accession>
<name>A0A3B3REL9_9TELE</name>
<dbReference type="AlphaFoldDB" id="A0A3B3REL9"/>